<accession>A0A915IIV3</accession>
<name>A0A915IIV3_ROMCU</name>
<evidence type="ECO:0000313" key="2">
    <source>
        <dbReference type="WBParaSite" id="nRc.2.0.1.t13788-RA"/>
    </source>
</evidence>
<sequence length="85" mass="9237">MQGTEKHVLVLPFRRRRLVASYFSARHFGAGCFGAIQGVGILNHIIDGHLLIGAHFFAGVENYIVSGAGNNLSCSRLDPNDAEVR</sequence>
<proteinExistence type="predicted"/>
<protein>
    <submittedName>
        <fullName evidence="2">Uncharacterized protein</fullName>
    </submittedName>
</protein>
<evidence type="ECO:0000313" key="1">
    <source>
        <dbReference type="Proteomes" id="UP000887565"/>
    </source>
</evidence>
<reference evidence="2" key="1">
    <citation type="submission" date="2022-11" db="UniProtKB">
        <authorList>
            <consortium name="WormBaseParasite"/>
        </authorList>
    </citation>
    <scope>IDENTIFICATION</scope>
</reference>
<organism evidence="1 2">
    <name type="scientific">Romanomermis culicivorax</name>
    <name type="common">Nematode worm</name>
    <dbReference type="NCBI Taxonomy" id="13658"/>
    <lineage>
        <taxon>Eukaryota</taxon>
        <taxon>Metazoa</taxon>
        <taxon>Ecdysozoa</taxon>
        <taxon>Nematoda</taxon>
        <taxon>Enoplea</taxon>
        <taxon>Dorylaimia</taxon>
        <taxon>Mermithida</taxon>
        <taxon>Mermithoidea</taxon>
        <taxon>Mermithidae</taxon>
        <taxon>Romanomermis</taxon>
    </lineage>
</organism>
<dbReference type="WBParaSite" id="nRc.2.0.1.t13788-RA">
    <property type="protein sequence ID" value="nRc.2.0.1.t13788-RA"/>
    <property type="gene ID" value="nRc.2.0.1.g13788"/>
</dbReference>
<keyword evidence="1" id="KW-1185">Reference proteome</keyword>
<dbReference type="AlphaFoldDB" id="A0A915IIV3"/>
<dbReference type="Proteomes" id="UP000887565">
    <property type="component" value="Unplaced"/>
</dbReference>